<feature type="domain" description="Tetrahydrofolate dehydrogenase/cyclohydrolase catalytic" evidence="13">
    <location>
        <begin position="5"/>
        <end position="120"/>
    </location>
</feature>
<evidence type="ECO:0000256" key="11">
    <source>
        <dbReference type="ARBA" id="ARBA00023268"/>
    </source>
</evidence>
<dbReference type="SUPFAM" id="SSF51735">
    <property type="entry name" value="NAD(P)-binding Rossmann-fold domains"/>
    <property type="match status" value="1"/>
</dbReference>
<dbReference type="Gene3D" id="3.40.50.720">
    <property type="entry name" value="NAD(P)-binding Rossmann-like Domain"/>
    <property type="match status" value="1"/>
</dbReference>
<evidence type="ECO:0000256" key="8">
    <source>
        <dbReference type="ARBA" id="ARBA00023002"/>
    </source>
</evidence>
<dbReference type="FunFam" id="3.40.50.10860:FF:000005">
    <property type="entry name" value="C-1-tetrahydrofolate synthase, cytoplasmic, putative"/>
    <property type="match status" value="1"/>
</dbReference>
<evidence type="ECO:0000256" key="1">
    <source>
        <dbReference type="ARBA" id="ARBA00004777"/>
    </source>
</evidence>
<evidence type="ECO:0000256" key="7">
    <source>
        <dbReference type="ARBA" id="ARBA00022857"/>
    </source>
</evidence>
<dbReference type="CDD" id="cd01080">
    <property type="entry name" value="NAD_bind_m-THF_DH_Cyclohyd"/>
    <property type="match status" value="1"/>
</dbReference>
<comment type="subunit">
    <text evidence="2 12">Homodimer.</text>
</comment>
<dbReference type="GO" id="GO:0000105">
    <property type="term" value="P:L-histidine biosynthetic process"/>
    <property type="evidence" value="ECO:0007669"/>
    <property type="project" value="UniProtKB-KW"/>
</dbReference>
<dbReference type="PROSITE" id="PS00767">
    <property type="entry name" value="THF_DHG_CYH_2"/>
    <property type="match status" value="1"/>
</dbReference>
<comment type="caution">
    <text evidence="15">The sequence shown here is derived from an EMBL/GenBank/DDBJ whole genome shotgun (WGS) entry which is preliminary data.</text>
</comment>
<dbReference type="GO" id="GO:0005829">
    <property type="term" value="C:cytosol"/>
    <property type="evidence" value="ECO:0007669"/>
    <property type="project" value="TreeGrafter"/>
</dbReference>
<dbReference type="RefSeq" id="WP_035313934.1">
    <property type="nucleotide sequence ID" value="NZ_AODH01000016.1"/>
</dbReference>
<keyword evidence="10 12" id="KW-0486">Methionine biosynthesis</keyword>
<dbReference type="Pfam" id="PF00763">
    <property type="entry name" value="THF_DHG_CYH"/>
    <property type="match status" value="1"/>
</dbReference>
<dbReference type="Pfam" id="PF02882">
    <property type="entry name" value="THF_DHG_CYH_C"/>
    <property type="match status" value="1"/>
</dbReference>
<dbReference type="PANTHER" id="PTHR48099">
    <property type="entry name" value="C-1-TETRAHYDROFOLATE SYNTHASE, CYTOPLASMIC-RELATED"/>
    <property type="match status" value="1"/>
</dbReference>
<keyword evidence="16" id="KW-1185">Reference proteome</keyword>
<dbReference type="Proteomes" id="UP000019243">
    <property type="component" value="Unassembled WGS sequence"/>
</dbReference>
<dbReference type="PANTHER" id="PTHR48099:SF5">
    <property type="entry name" value="C-1-TETRAHYDROFOLATE SYNTHASE, CYTOPLASMIC"/>
    <property type="match status" value="1"/>
</dbReference>
<organism evidence="15 16">
    <name type="scientific">Brochothrix campestris FSL F6-1037</name>
    <dbReference type="NCBI Taxonomy" id="1265861"/>
    <lineage>
        <taxon>Bacteria</taxon>
        <taxon>Bacillati</taxon>
        <taxon>Bacillota</taxon>
        <taxon>Bacilli</taxon>
        <taxon>Bacillales</taxon>
        <taxon>Listeriaceae</taxon>
        <taxon>Brochothrix</taxon>
    </lineage>
</organism>
<comment type="similarity">
    <text evidence="12">Belongs to the tetrahydrofolate dehydrogenase/cyclohydrolase family.</text>
</comment>
<evidence type="ECO:0000259" key="14">
    <source>
        <dbReference type="Pfam" id="PF02882"/>
    </source>
</evidence>
<dbReference type="InterPro" id="IPR020631">
    <property type="entry name" value="THF_DH/CycHdrlase_NAD-bd_dom"/>
</dbReference>
<dbReference type="InterPro" id="IPR020630">
    <property type="entry name" value="THF_DH/CycHdrlase_cat_dom"/>
</dbReference>
<evidence type="ECO:0000256" key="10">
    <source>
        <dbReference type="ARBA" id="ARBA00023167"/>
    </source>
</evidence>
<dbReference type="GO" id="GO:0006164">
    <property type="term" value="P:purine nucleotide biosynthetic process"/>
    <property type="evidence" value="ECO:0007669"/>
    <property type="project" value="UniProtKB-KW"/>
</dbReference>
<dbReference type="GO" id="GO:0004488">
    <property type="term" value="F:methylenetetrahydrofolate dehydrogenase (NADP+) activity"/>
    <property type="evidence" value="ECO:0007669"/>
    <property type="project" value="UniProtKB-UniRule"/>
</dbReference>
<dbReference type="InterPro" id="IPR046346">
    <property type="entry name" value="Aminoacid_DH-like_N_sf"/>
</dbReference>
<comment type="catalytic activity">
    <reaction evidence="12">
        <text>(6R)-5,10-methenyltetrahydrofolate + H2O = (6R)-10-formyltetrahydrofolate + H(+)</text>
        <dbReference type="Rhea" id="RHEA:23700"/>
        <dbReference type="ChEBI" id="CHEBI:15377"/>
        <dbReference type="ChEBI" id="CHEBI:15378"/>
        <dbReference type="ChEBI" id="CHEBI:57455"/>
        <dbReference type="ChEBI" id="CHEBI:195366"/>
        <dbReference type="EC" id="3.5.4.9"/>
    </reaction>
</comment>
<keyword evidence="7 12" id="KW-0521">NADP</keyword>
<dbReference type="EMBL" id="AODH01000016">
    <property type="protein sequence ID" value="EUJ40646.1"/>
    <property type="molecule type" value="Genomic_DNA"/>
</dbReference>
<sequence length="283" mass="30056">MGHIINGKQIAAQTQVSITERIEAFTAETGVKPGLTVVLVGEDQASQVYVRNKEKRAVAAGINSAVIRLEATTSEAELLAVVEQLNQAEEVHGILVQLPLPKTIDADKVLDRISPLKDVDGFHPINVGNLAIGKEAFVPCTPAGIIRLIKSTGETIAGKEAVVVGRSNIVGKPVAQLLLQENATVTIAHSRTTDLAAVTKRADILVVATGLAKFIKKEHLKPGAIVIDVGMDRDENNRLCGDVDFDDCIDVAGYLTPVPGGVGPMTITMLLENTLISAERHTN</sequence>
<dbReference type="PATRIC" id="fig|1265861.3.peg.907"/>
<dbReference type="UniPathway" id="UPA00193"/>
<evidence type="ECO:0000313" key="16">
    <source>
        <dbReference type="Proteomes" id="UP000019243"/>
    </source>
</evidence>
<dbReference type="SUPFAM" id="SSF53223">
    <property type="entry name" value="Aminoacid dehydrogenase-like, N-terminal domain"/>
    <property type="match status" value="1"/>
</dbReference>
<evidence type="ECO:0000259" key="13">
    <source>
        <dbReference type="Pfam" id="PF00763"/>
    </source>
</evidence>
<dbReference type="EC" id="1.5.1.5" evidence="12"/>
<dbReference type="InterPro" id="IPR000672">
    <property type="entry name" value="THF_DH/CycHdrlase"/>
</dbReference>
<dbReference type="EC" id="3.5.4.9" evidence="12"/>
<dbReference type="GO" id="GO:0004477">
    <property type="term" value="F:methenyltetrahydrofolate cyclohydrolase activity"/>
    <property type="evidence" value="ECO:0007669"/>
    <property type="project" value="UniProtKB-UniRule"/>
</dbReference>
<keyword evidence="6 12" id="KW-0378">Hydrolase</keyword>
<gene>
    <name evidence="12" type="primary">folD</name>
    <name evidence="15" type="ORF">BCAMP_04612</name>
</gene>
<reference evidence="15 16" key="1">
    <citation type="submission" date="2012-12" db="EMBL/GenBank/DDBJ databases">
        <title>Novel taxa of Listeriaceae from agricultural environments in the United States.</title>
        <authorList>
            <person name="den Bakker H.C."/>
            <person name="Allred A."/>
            <person name="Warchocki S."/>
            <person name="Wright E.M."/>
            <person name="Burrell A."/>
            <person name="Nightingale K.K."/>
            <person name="Kephart D."/>
            <person name="Wiedmann M."/>
        </authorList>
    </citation>
    <scope>NUCLEOTIDE SEQUENCE [LARGE SCALE GENOMIC DNA]</scope>
    <source>
        <strain evidence="15 16">FSL F6-1037</strain>
    </source>
</reference>
<comment type="catalytic activity">
    <reaction evidence="12">
        <text>(6R)-5,10-methylene-5,6,7,8-tetrahydrofolate + NADP(+) = (6R)-5,10-methenyltetrahydrofolate + NADPH</text>
        <dbReference type="Rhea" id="RHEA:22812"/>
        <dbReference type="ChEBI" id="CHEBI:15636"/>
        <dbReference type="ChEBI" id="CHEBI:57455"/>
        <dbReference type="ChEBI" id="CHEBI:57783"/>
        <dbReference type="ChEBI" id="CHEBI:58349"/>
        <dbReference type="EC" id="1.5.1.5"/>
    </reaction>
</comment>
<dbReference type="HAMAP" id="MF_01576">
    <property type="entry name" value="THF_DHG_CYH"/>
    <property type="match status" value="1"/>
</dbReference>
<dbReference type="GO" id="GO:0009086">
    <property type="term" value="P:methionine biosynthetic process"/>
    <property type="evidence" value="ECO:0007669"/>
    <property type="project" value="UniProtKB-KW"/>
</dbReference>
<dbReference type="STRING" id="1265861.BCAMP_04612"/>
<accession>W7CY10</accession>
<dbReference type="InterPro" id="IPR020867">
    <property type="entry name" value="THF_DH/CycHdrlase_CS"/>
</dbReference>
<keyword evidence="4 12" id="KW-0028">Amino-acid biosynthesis</keyword>
<keyword evidence="3 12" id="KW-0554">One-carbon metabolism</keyword>
<keyword evidence="8 12" id="KW-0560">Oxidoreductase</keyword>
<protein>
    <recommendedName>
        <fullName evidence="12">Bifunctional protein FolD</fullName>
    </recommendedName>
    <domain>
        <recommendedName>
            <fullName evidence="12">Methylenetetrahydrofolate dehydrogenase</fullName>
            <ecNumber evidence="12">1.5.1.5</ecNumber>
        </recommendedName>
    </domain>
    <domain>
        <recommendedName>
            <fullName evidence="12">Methenyltetrahydrofolate cyclohydrolase</fullName>
            <ecNumber evidence="12">3.5.4.9</ecNumber>
        </recommendedName>
    </domain>
</protein>
<dbReference type="AlphaFoldDB" id="W7CY10"/>
<dbReference type="OrthoDB" id="9803580at2"/>
<dbReference type="NCBIfam" id="NF008058">
    <property type="entry name" value="PRK10792.1"/>
    <property type="match status" value="1"/>
</dbReference>
<comment type="pathway">
    <text evidence="1 12">One-carbon metabolism; tetrahydrofolate interconversion.</text>
</comment>
<evidence type="ECO:0000313" key="15">
    <source>
        <dbReference type="EMBL" id="EUJ40646.1"/>
    </source>
</evidence>
<dbReference type="GO" id="GO:0035999">
    <property type="term" value="P:tetrahydrofolate interconversion"/>
    <property type="evidence" value="ECO:0007669"/>
    <property type="project" value="UniProtKB-UniRule"/>
</dbReference>
<evidence type="ECO:0000256" key="6">
    <source>
        <dbReference type="ARBA" id="ARBA00022801"/>
    </source>
</evidence>
<dbReference type="FunFam" id="3.40.50.720:FF:000094">
    <property type="entry name" value="Bifunctional protein FolD"/>
    <property type="match status" value="1"/>
</dbReference>
<dbReference type="NCBIfam" id="NF010783">
    <property type="entry name" value="PRK14186.1"/>
    <property type="match status" value="1"/>
</dbReference>
<feature type="domain" description="Tetrahydrofolate dehydrogenase/cyclohydrolase NAD(P)-binding" evidence="14">
    <location>
        <begin position="139"/>
        <end position="281"/>
    </location>
</feature>
<keyword evidence="5 12" id="KW-0658">Purine biosynthesis</keyword>
<evidence type="ECO:0000256" key="9">
    <source>
        <dbReference type="ARBA" id="ARBA00023102"/>
    </source>
</evidence>
<keyword evidence="11 12" id="KW-0511">Multifunctional enzyme</keyword>
<comment type="caution">
    <text evidence="12">Lacks conserved residue(s) required for the propagation of feature annotation.</text>
</comment>
<proteinExistence type="inferred from homology"/>
<evidence type="ECO:0000256" key="12">
    <source>
        <dbReference type="HAMAP-Rule" id="MF_01576"/>
    </source>
</evidence>
<comment type="function">
    <text evidence="12">Catalyzes the oxidation of 5,10-methylenetetrahydrofolate to 5,10-methenyltetrahydrofolate and then the hydrolysis of 5,10-methenyltetrahydrofolate to 10-formyltetrahydrofolate.</text>
</comment>
<name>W7CY10_9LIST</name>
<evidence type="ECO:0000256" key="4">
    <source>
        <dbReference type="ARBA" id="ARBA00022605"/>
    </source>
</evidence>
<evidence type="ECO:0000256" key="2">
    <source>
        <dbReference type="ARBA" id="ARBA00011738"/>
    </source>
</evidence>
<dbReference type="Gene3D" id="3.40.50.10860">
    <property type="entry name" value="Leucine Dehydrogenase, chain A, domain 1"/>
    <property type="match status" value="1"/>
</dbReference>
<evidence type="ECO:0000256" key="5">
    <source>
        <dbReference type="ARBA" id="ARBA00022755"/>
    </source>
</evidence>
<evidence type="ECO:0000256" key="3">
    <source>
        <dbReference type="ARBA" id="ARBA00022563"/>
    </source>
</evidence>
<dbReference type="InterPro" id="IPR036291">
    <property type="entry name" value="NAD(P)-bd_dom_sf"/>
</dbReference>
<feature type="binding site" evidence="12">
    <location>
        <begin position="165"/>
        <end position="167"/>
    </location>
    <ligand>
        <name>NADP(+)</name>
        <dbReference type="ChEBI" id="CHEBI:58349"/>
    </ligand>
</feature>
<keyword evidence="9 12" id="KW-0368">Histidine biosynthesis</keyword>
<dbReference type="PRINTS" id="PR00085">
    <property type="entry name" value="THFDHDRGNASE"/>
</dbReference>